<accession>A0A2Z6QL33</accession>
<organism evidence="1 3">
    <name type="scientific">Rhizophagus clarus</name>
    <dbReference type="NCBI Taxonomy" id="94130"/>
    <lineage>
        <taxon>Eukaryota</taxon>
        <taxon>Fungi</taxon>
        <taxon>Fungi incertae sedis</taxon>
        <taxon>Mucoromycota</taxon>
        <taxon>Glomeromycotina</taxon>
        <taxon>Glomeromycetes</taxon>
        <taxon>Glomerales</taxon>
        <taxon>Glomeraceae</taxon>
        <taxon>Rhizophagus</taxon>
    </lineage>
</organism>
<dbReference type="Proteomes" id="UP000247702">
    <property type="component" value="Unassembled WGS sequence"/>
</dbReference>
<dbReference type="EMBL" id="BLAL01000271">
    <property type="protein sequence ID" value="GES98473.1"/>
    <property type="molecule type" value="Genomic_DNA"/>
</dbReference>
<evidence type="ECO:0000313" key="2">
    <source>
        <dbReference type="EMBL" id="GES98473.1"/>
    </source>
</evidence>
<sequence>MLLEASDKNSLELEMEDLGSPKMLPTFHRLSVFFAISDMVISRDHTNNVITNNTLTANARANLMELED</sequence>
<gene>
    <name evidence="2" type="ORF">RCL2_002502000</name>
    <name evidence="1" type="ORF">RclHR1_17850003</name>
</gene>
<comment type="caution">
    <text evidence="1">The sequence shown here is derived from an EMBL/GenBank/DDBJ whole genome shotgun (WGS) entry which is preliminary data.</text>
</comment>
<dbReference type="EMBL" id="BEXD01000874">
    <property type="protein sequence ID" value="GBB90780.1"/>
    <property type="molecule type" value="Genomic_DNA"/>
</dbReference>
<proteinExistence type="predicted"/>
<evidence type="ECO:0000313" key="3">
    <source>
        <dbReference type="Proteomes" id="UP000247702"/>
    </source>
</evidence>
<reference evidence="2" key="2">
    <citation type="submission" date="2019-10" db="EMBL/GenBank/DDBJ databases">
        <title>Conservation and host-specific expression of non-tandemly repeated heterogenous ribosome RNA gene in arbuscular mycorrhizal fungi.</title>
        <authorList>
            <person name="Maeda T."/>
            <person name="Kobayashi Y."/>
            <person name="Nakagawa T."/>
            <person name="Ezawa T."/>
            <person name="Yamaguchi K."/>
            <person name="Bino T."/>
            <person name="Nishimoto Y."/>
            <person name="Shigenobu S."/>
            <person name="Kawaguchi M."/>
        </authorList>
    </citation>
    <scope>NUCLEOTIDE SEQUENCE</scope>
    <source>
        <strain evidence="2">HR1</strain>
    </source>
</reference>
<dbReference type="AlphaFoldDB" id="A0A2Z6QL33"/>
<dbReference type="Proteomes" id="UP000615446">
    <property type="component" value="Unassembled WGS sequence"/>
</dbReference>
<protein>
    <submittedName>
        <fullName evidence="1">Uncharacterized protein</fullName>
    </submittedName>
</protein>
<evidence type="ECO:0000313" key="1">
    <source>
        <dbReference type="EMBL" id="GBB90780.1"/>
    </source>
</evidence>
<keyword evidence="3" id="KW-1185">Reference proteome</keyword>
<reference evidence="1 3" key="1">
    <citation type="submission" date="2017-11" db="EMBL/GenBank/DDBJ databases">
        <title>The genome of Rhizophagus clarus HR1 reveals common genetic basis of auxotrophy among arbuscular mycorrhizal fungi.</title>
        <authorList>
            <person name="Kobayashi Y."/>
        </authorList>
    </citation>
    <scope>NUCLEOTIDE SEQUENCE [LARGE SCALE GENOMIC DNA]</scope>
    <source>
        <strain evidence="1 3">HR1</strain>
    </source>
</reference>
<name>A0A2Z6QL33_9GLOM</name>